<name>A0A1Z5IM71_9LACO</name>
<evidence type="ECO:0000259" key="2">
    <source>
        <dbReference type="Pfam" id="PF02481"/>
    </source>
</evidence>
<dbReference type="AlphaFoldDB" id="A0A1Z5IM71"/>
<evidence type="ECO:0000256" key="1">
    <source>
        <dbReference type="ARBA" id="ARBA00006525"/>
    </source>
</evidence>
<proteinExistence type="inferred from homology"/>
<dbReference type="Proteomes" id="UP000198430">
    <property type="component" value="Unassembled WGS sequence"/>
</dbReference>
<dbReference type="RefSeq" id="WP_089087850.1">
    <property type="nucleotide sequence ID" value="NZ_BCMH01000002.1"/>
</dbReference>
<dbReference type="PANTHER" id="PTHR43022:SF1">
    <property type="entry name" value="PROTEIN SMF"/>
    <property type="match status" value="1"/>
</dbReference>
<dbReference type="SUPFAM" id="SSF102405">
    <property type="entry name" value="MCP/YpsA-like"/>
    <property type="match status" value="1"/>
</dbReference>
<dbReference type="InterPro" id="IPR003488">
    <property type="entry name" value="DprA"/>
</dbReference>
<reference evidence="3 4" key="1">
    <citation type="submission" date="2015-11" db="EMBL/GenBank/DDBJ databases">
        <title>Draft genome sequences of new species of the genus Lactobacillus isolated from orchardgrass silage.</title>
        <authorList>
            <person name="Tohno M."/>
            <person name="Tanizawa Y."/>
            <person name="Arita M."/>
        </authorList>
    </citation>
    <scope>NUCLEOTIDE SEQUENCE [LARGE SCALE GENOMIC DNA]</scope>
    <source>
        <strain evidence="3 4">IWT140</strain>
    </source>
</reference>
<accession>A0A1Z5IM71</accession>
<comment type="caution">
    <text evidence="3">The sequence shown here is derived from an EMBL/GenBank/DDBJ whole genome shotgun (WGS) entry which is preliminary data.</text>
</comment>
<dbReference type="EMBL" id="BCMH01000002">
    <property type="protein sequence ID" value="GAX02860.1"/>
    <property type="molecule type" value="Genomic_DNA"/>
</dbReference>
<keyword evidence="4" id="KW-1185">Reference proteome</keyword>
<evidence type="ECO:0000313" key="3">
    <source>
        <dbReference type="EMBL" id="GAX02860.1"/>
    </source>
</evidence>
<organism evidence="3 4">
    <name type="scientific">Secundilactobacillus pentosiphilus</name>
    <dbReference type="NCBI Taxonomy" id="1714682"/>
    <lineage>
        <taxon>Bacteria</taxon>
        <taxon>Bacillati</taxon>
        <taxon>Bacillota</taxon>
        <taxon>Bacilli</taxon>
        <taxon>Lactobacillales</taxon>
        <taxon>Lactobacillaceae</taxon>
        <taxon>Secundilactobacillus</taxon>
    </lineage>
</organism>
<evidence type="ECO:0000313" key="4">
    <source>
        <dbReference type="Proteomes" id="UP000198430"/>
    </source>
</evidence>
<dbReference type="GO" id="GO:0009294">
    <property type="term" value="P:DNA-mediated transformation"/>
    <property type="evidence" value="ECO:0007669"/>
    <property type="project" value="InterPro"/>
</dbReference>
<feature type="domain" description="Smf/DprA SLOG" evidence="2">
    <location>
        <begin position="79"/>
        <end position="288"/>
    </location>
</feature>
<dbReference type="InterPro" id="IPR057666">
    <property type="entry name" value="DrpA_SLOG"/>
</dbReference>
<dbReference type="Gene3D" id="3.40.50.450">
    <property type="match status" value="1"/>
</dbReference>
<comment type="similarity">
    <text evidence="1">Belongs to the DprA/Smf family.</text>
</comment>
<gene>
    <name evidence="3" type="primary">smf</name>
    <name evidence="3" type="ORF">IWT140_00458</name>
</gene>
<protein>
    <submittedName>
        <fullName evidence="3">DNA processing protein</fullName>
    </submittedName>
</protein>
<dbReference type="Pfam" id="PF02481">
    <property type="entry name" value="DNA_processg_A"/>
    <property type="match status" value="1"/>
</dbReference>
<dbReference type="PANTHER" id="PTHR43022">
    <property type="entry name" value="PROTEIN SMF"/>
    <property type="match status" value="1"/>
</dbReference>
<sequence length="294" mass="32295">MNLNQFLLRLHLTPGIGLKGEYLVAQWLADHPGQLRNLLPVEISAIAGILPQHQTKFERGFMSDKISQALARHEAESHYLTFFDVQYPLMLKESWLPPVVLFYQGNLDLLTAPRLLSIVGSRKASPYAEIALKKILPEITAQGFVVVSGLAAGVDSLSHRLALRNHGHTIGVIATGLNLSYPASSQKLQQYMAEHELVISEYPLDAVGKRHRFVERNRLIAGLSQATLVVQAQEKSGSLITANLALQNNRDVMAVPGRIDDPLSCGCNQLIQAGAKAVLTARDILDEYPLLATK</sequence>
<dbReference type="NCBIfam" id="TIGR00732">
    <property type="entry name" value="dprA"/>
    <property type="match status" value="1"/>
</dbReference>